<dbReference type="RefSeq" id="WP_394473316.1">
    <property type="nucleotide sequence ID" value="NZ_JBIGHY010000019.1"/>
</dbReference>
<protein>
    <submittedName>
        <fullName evidence="3">Prolyl oligopeptidase family serine peptidase</fullName>
    </submittedName>
</protein>
<evidence type="ECO:0000313" key="3">
    <source>
        <dbReference type="EMBL" id="MFG6417259.1"/>
    </source>
</evidence>
<evidence type="ECO:0000256" key="1">
    <source>
        <dbReference type="SAM" id="SignalP"/>
    </source>
</evidence>
<dbReference type="Proteomes" id="UP001606300">
    <property type="component" value="Unassembled WGS sequence"/>
</dbReference>
<proteinExistence type="predicted"/>
<feature type="signal peptide" evidence="1">
    <location>
        <begin position="1"/>
        <end position="24"/>
    </location>
</feature>
<dbReference type="Pfam" id="PF00326">
    <property type="entry name" value="Peptidase_S9"/>
    <property type="match status" value="1"/>
</dbReference>
<sequence length="773" mass="85193">MRIYLLASLIAMLAAALSPDTVHGSVGPSVRDVVEFKKITQPAVHDAEAMSKQTSADGTRAFIVTRRSDVATDINRYEILMLDLDSRRLAQGRPAPPEVVFKLDAAVDGIGGYPALAQVQWAGDQTLVFRAKVRDEVFQVYSLDLKTRQVVQLSHASMPIVSFAMSRDLKRLVYAARVPNPPMRSGEHSIVVGNQWIRAALYGQQSPAHQVPKYSFYVEDVGSNSQPRPLGEPFLQSNGGLPVVDISPDGRWAILPKFEVERVRDWRTQYPLLRQAAQVYGPSLTRDPLRYYSGPLAFAARRMVAWRLDDGRAQDILDAPDDARIGGGQTRHDRVWSPTGESVVLAGTHLPLVDSQVSTASHVIEYWPDSGRWVIVARLAGRMNEATAIGDRIEVDDDGKTRQFERLERGGWREVDPVAAVAKTDWALNVEESLNQPADVVAKGPAGQTVPLTNLNPQFDANSWGVASTFKWQDDQGRPWEGGLLVPSDAVAGKRLPLVIQAYTYDAGNFYLDGPNPAGLGFTSAYPGRALMREGVLVLGMKFRPANAPAIIKSGENLVFNQGVKSAVQALVKQGLVDPARVGIIGFSATGAKVMNLITFSELPVRAATIADGDADTLFSYAITYSSTDATWGYKESVNGGLPVRPDLATWIARDPALNTDCVKTALRFESYGAPVTNYWDVYALMRRQYKPAELILIPDGAHMLSTPSHRMISLQGNVDWFKFWLRGEKRFEPLLATETKASLRTRYEAWDQMAVMKEVDDRRPKCSKSIDG</sequence>
<gene>
    <name evidence="3" type="ORF">ACG02S_25530</name>
</gene>
<feature type="domain" description="Peptidase S9 prolyl oligopeptidase catalytic" evidence="2">
    <location>
        <begin position="566"/>
        <end position="727"/>
    </location>
</feature>
<dbReference type="InterPro" id="IPR029058">
    <property type="entry name" value="AB_hydrolase_fold"/>
</dbReference>
<evidence type="ECO:0000259" key="2">
    <source>
        <dbReference type="Pfam" id="PF00326"/>
    </source>
</evidence>
<comment type="caution">
    <text evidence="3">The sequence shown here is derived from an EMBL/GenBank/DDBJ whole genome shotgun (WGS) entry which is preliminary data.</text>
</comment>
<organism evidence="3 4">
    <name type="scientific">Pelomonas dachongensis</name>
    <dbReference type="NCBI Taxonomy" id="3299029"/>
    <lineage>
        <taxon>Bacteria</taxon>
        <taxon>Pseudomonadati</taxon>
        <taxon>Pseudomonadota</taxon>
        <taxon>Betaproteobacteria</taxon>
        <taxon>Burkholderiales</taxon>
        <taxon>Sphaerotilaceae</taxon>
        <taxon>Roseateles</taxon>
    </lineage>
</organism>
<reference evidence="3 4" key="1">
    <citation type="submission" date="2024-09" db="EMBL/GenBank/DDBJ databases">
        <title>Novel species of the genus Pelomonas and Roseateles isolated from streams.</title>
        <authorList>
            <person name="Lu H."/>
        </authorList>
    </citation>
    <scope>NUCLEOTIDE SEQUENCE [LARGE SCALE GENOMIC DNA]</scope>
    <source>
        <strain evidence="3 4">DC23W</strain>
    </source>
</reference>
<name>A0ABW7EV78_9BURK</name>
<feature type="chain" id="PRO_5046834559" evidence="1">
    <location>
        <begin position="25"/>
        <end position="773"/>
    </location>
</feature>
<dbReference type="Gene3D" id="3.40.50.1820">
    <property type="entry name" value="alpha/beta hydrolase"/>
    <property type="match status" value="1"/>
</dbReference>
<keyword evidence="1" id="KW-0732">Signal</keyword>
<accession>A0ABW7EV78</accession>
<keyword evidence="4" id="KW-1185">Reference proteome</keyword>
<dbReference type="EMBL" id="JBIGHY010000019">
    <property type="protein sequence ID" value="MFG6417259.1"/>
    <property type="molecule type" value="Genomic_DNA"/>
</dbReference>
<dbReference type="SUPFAM" id="SSF82171">
    <property type="entry name" value="DPP6 N-terminal domain-like"/>
    <property type="match status" value="1"/>
</dbReference>
<evidence type="ECO:0000313" key="4">
    <source>
        <dbReference type="Proteomes" id="UP001606300"/>
    </source>
</evidence>
<dbReference type="SUPFAM" id="SSF53474">
    <property type="entry name" value="alpha/beta-Hydrolases"/>
    <property type="match status" value="1"/>
</dbReference>
<dbReference type="InterPro" id="IPR001375">
    <property type="entry name" value="Peptidase_S9_cat"/>
</dbReference>